<keyword evidence="7 15" id="KW-0288">FMN</keyword>
<dbReference type="GO" id="GO:0016491">
    <property type="term" value="F:oxidoreductase activity"/>
    <property type="evidence" value="ECO:0007669"/>
    <property type="project" value="UniProtKB-KW"/>
</dbReference>
<dbReference type="GO" id="GO:0010181">
    <property type="term" value="F:FMN binding"/>
    <property type="evidence" value="ECO:0007669"/>
    <property type="project" value="InterPro"/>
</dbReference>
<keyword evidence="17" id="KW-0560">Oxidoreductase</keyword>
<accession>A0A2T2WYF0</accession>
<dbReference type="FunFam" id="3.40.50.11540:FF:000001">
    <property type="entry name" value="NADH dehydrogenase [ubiquinone] flavoprotein 1, mitochondrial"/>
    <property type="match status" value="1"/>
</dbReference>
<dbReference type="InterPro" id="IPR037225">
    <property type="entry name" value="Nuo51_FMN-bd_sf"/>
</dbReference>
<organism evidence="17 18">
    <name type="scientific">Sulfobacillus thermosulfidooxidans</name>
    <dbReference type="NCBI Taxonomy" id="28034"/>
    <lineage>
        <taxon>Bacteria</taxon>
        <taxon>Bacillati</taxon>
        <taxon>Bacillota</taxon>
        <taxon>Clostridia</taxon>
        <taxon>Eubacteriales</taxon>
        <taxon>Clostridiales Family XVII. Incertae Sedis</taxon>
        <taxon>Sulfobacillus</taxon>
    </lineage>
</organism>
<evidence type="ECO:0000256" key="5">
    <source>
        <dbReference type="ARBA" id="ARBA00022485"/>
    </source>
</evidence>
<evidence type="ECO:0000256" key="2">
    <source>
        <dbReference type="ARBA" id="ARBA00001966"/>
    </source>
</evidence>
<keyword evidence="11 15" id="KW-0408">Iron</keyword>
<dbReference type="SUPFAM" id="SSF142019">
    <property type="entry name" value="Nqo1 FMN-binding domain-like"/>
    <property type="match status" value="1"/>
</dbReference>
<keyword evidence="8 15" id="KW-0874">Quinone</keyword>
<name>A0A2T2WYF0_SULTH</name>
<dbReference type="InterPro" id="IPR037207">
    <property type="entry name" value="Nuop51_4Fe4S-bd_sf"/>
</dbReference>
<gene>
    <name evidence="17" type="ORF">C7B47_08630</name>
</gene>
<protein>
    <recommendedName>
        <fullName evidence="4 15">NADH-quinone oxidoreductase subunit F</fullName>
        <ecNumber evidence="15">7.1.1.-</ecNumber>
    </recommendedName>
</protein>
<dbReference type="PROSITE" id="PS00644">
    <property type="entry name" value="COMPLEX1_51K_1"/>
    <property type="match status" value="1"/>
</dbReference>
<comment type="function">
    <text evidence="15">NDH-1 shuttles electrons from NADH, via FMN and iron-sulfur (Fe-S) centers, to quinones in the respiratory chain.</text>
</comment>
<comment type="cofactor">
    <cofactor evidence="1 15">
        <name>FMN</name>
        <dbReference type="ChEBI" id="CHEBI:58210"/>
    </cofactor>
</comment>
<reference evidence="17 18" key="1">
    <citation type="journal article" date="2014" name="BMC Genomics">
        <title>Comparison of environmental and isolate Sulfobacillus genomes reveals diverse carbon, sulfur, nitrogen, and hydrogen metabolisms.</title>
        <authorList>
            <person name="Justice N.B."/>
            <person name="Norman A."/>
            <person name="Brown C.T."/>
            <person name="Singh A."/>
            <person name="Thomas B.C."/>
            <person name="Banfield J.F."/>
        </authorList>
    </citation>
    <scope>NUCLEOTIDE SEQUENCE [LARGE SCALE GENOMIC DNA]</scope>
    <source>
        <strain evidence="17">AMDSBA5</strain>
    </source>
</reference>
<dbReference type="InterPro" id="IPR019575">
    <property type="entry name" value="Nuop51_4Fe4S-bd"/>
</dbReference>
<evidence type="ECO:0000256" key="12">
    <source>
        <dbReference type="ARBA" id="ARBA00023014"/>
    </source>
</evidence>
<dbReference type="Pfam" id="PF22461">
    <property type="entry name" value="SLBB_2"/>
    <property type="match status" value="1"/>
</dbReference>
<evidence type="ECO:0000313" key="18">
    <source>
        <dbReference type="Proteomes" id="UP000242705"/>
    </source>
</evidence>
<dbReference type="InterPro" id="IPR054765">
    <property type="entry name" value="SLBB_dom"/>
</dbReference>
<dbReference type="PROSITE" id="PS00645">
    <property type="entry name" value="COMPLEX1_51K_2"/>
    <property type="match status" value="1"/>
</dbReference>
<dbReference type="Proteomes" id="UP000242705">
    <property type="component" value="Unassembled WGS sequence"/>
</dbReference>
<evidence type="ECO:0000256" key="1">
    <source>
        <dbReference type="ARBA" id="ARBA00001917"/>
    </source>
</evidence>
<evidence type="ECO:0000256" key="7">
    <source>
        <dbReference type="ARBA" id="ARBA00022643"/>
    </source>
</evidence>
<keyword evidence="12 15" id="KW-0411">Iron-sulfur</keyword>
<dbReference type="InterPro" id="IPR011538">
    <property type="entry name" value="Nuo51_FMN-bd"/>
</dbReference>
<evidence type="ECO:0000256" key="10">
    <source>
        <dbReference type="ARBA" id="ARBA00022967"/>
    </source>
</evidence>
<dbReference type="GO" id="GO:0051539">
    <property type="term" value="F:4 iron, 4 sulfur cluster binding"/>
    <property type="evidence" value="ECO:0007669"/>
    <property type="project" value="UniProtKB-UniRule"/>
</dbReference>
<dbReference type="Gene3D" id="1.20.1440.230">
    <property type="entry name" value="NADH-ubiquinone oxidoreductase 51kDa subunit, iron-sulphur binding domain"/>
    <property type="match status" value="1"/>
</dbReference>
<proteinExistence type="inferred from homology"/>
<dbReference type="GO" id="GO:0046872">
    <property type="term" value="F:metal ion binding"/>
    <property type="evidence" value="ECO:0007669"/>
    <property type="project" value="UniProtKB-KW"/>
</dbReference>
<evidence type="ECO:0000259" key="16">
    <source>
        <dbReference type="SMART" id="SM00928"/>
    </source>
</evidence>
<evidence type="ECO:0000256" key="6">
    <source>
        <dbReference type="ARBA" id="ARBA00022630"/>
    </source>
</evidence>
<evidence type="ECO:0000256" key="13">
    <source>
        <dbReference type="ARBA" id="ARBA00023027"/>
    </source>
</evidence>
<sequence length="430" mass="47061">MSQKYYLLRNREIPDIDQMPVYLANGGYHALRKALNDFKPEELVELVKKSGLRGRGGAGFPTGMKWGFLPNDGRKRYLVVNSDEAEPGTYKDREIIERNPHQLIEGIIISSYATKAREAYIYCRGEFLFGSEQLKRAVQEAYEQGFLGENILGSGFSLDLKVYRGAGAYICGEESALLESLEGKRGNPRLKPPFPAIAGLYGGPTVVNNVETITNIPAIVTYGAEWYTSMGTAKSPGLKIFSVSGRVNRPDNYEIPLATPLRTLIEDYAGGVLPGRKIKAVIPGGSSVPLLTPDKLDTPLDYESVLQAGSMLGSGGCIVLDDQVCIVGATARLVKFYREESCGKCTPCREGTYWMTDILERVEHGLGTPADLDTLLDVADNIGGKCFCPLGDASLGVLVSAMKYFRDEFEAHVFEHACPMGAKLYDTVNH</sequence>
<evidence type="ECO:0000256" key="14">
    <source>
        <dbReference type="ARBA" id="ARBA00047712"/>
    </source>
</evidence>
<dbReference type="SUPFAM" id="SSF140490">
    <property type="entry name" value="Nqo1C-terminal domain-like"/>
    <property type="match status" value="1"/>
</dbReference>
<comment type="caution">
    <text evidence="17">The sequence shown here is derived from an EMBL/GenBank/DDBJ whole genome shotgun (WGS) entry which is preliminary data.</text>
</comment>
<dbReference type="PANTHER" id="PTHR43578:SF3">
    <property type="entry name" value="NADH-QUINONE OXIDOREDUCTASE SUBUNIT F"/>
    <property type="match status" value="1"/>
</dbReference>
<dbReference type="Gene3D" id="6.10.250.1450">
    <property type="match status" value="1"/>
</dbReference>
<dbReference type="NCBIfam" id="TIGR01959">
    <property type="entry name" value="nuoF_fam"/>
    <property type="match status" value="1"/>
</dbReference>
<dbReference type="AlphaFoldDB" id="A0A2T2WYF0"/>
<dbReference type="FunFam" id="3.10.20.600:FF:000003">
    <property type="entry name" value="NADH-quinone oxidoreductase subunit F"/>
    <property type="match status" value="1"/>
</dbReference>
<comment type="catalytic activity">
    <reaction evidence="14 15">
        <text>a quinone + NADH + 5 H(+)(in) = a quinol + NAD(+) + 4 H(+)(out)</text>
        <dbReference type="Rhea" id="RHEA:57888"/>
        <dbReference type="ChEBI" id="CHEBI:15378"/>
        <dbReference type="ChEBI" id="CHEBI:24646"/>
        <dbReference type="ChEBI" id="CHEBI:57540"/>
        <dbReference type="ChEBI" id="CHEBI:57945"/>
        <dbReference type="ChEBI" id="CHEBI:132124"/>
    </reaction>
</comment>
<dbReference type="Pfam" id="PF01512">
    <property type="entry name" value="Complex1_51K"/>
    <property type="match status" value="1"/>
</dbReference>
<dbReference type="GO" id="GO:0048038">
    <property type="term" value="F:quinone binding"/>
    <property type="evidence" value="ECO:0007669"/>
    <property type="project" value="UniProtKB-KW"/>
</dbReference>
<dbReference type="SUPFAM" id="SSF142984">
    <property type="entry name" value="Nqo1 middle domain-like"/>
    <property type="match status" value="1"/>
</dbReference>
<dbReference type="SMART" id="SM00928">
    <property type="entry name" value="NADH_4Fe-4S"/>
    <property type="match status" value="1"/>
</dbReference>
<evidence type="ECO:0000256" key="11">
    <source>
        <dbReference type="ARBA" id="ARBA00023004"/>
    </source>
</evidence>
<dbReference type="GO" id="GO:0051287">
    <property type="term" value="F:NAD binding"/>
    <property type="evidence" value="ECO:0007669"/>
    <property type="project" value="UniProtKB-UniRule"/>
</dbReference>
<keyword evidence="6 15" id="KW-0285">Flavoprotein</keyword>
<comment type="cofactor">
    <cofactor evidence="2 15">
        <name>[4Fe-4S] cluster</name>
        <dbReference type="ChEBI" id="CHEBI:49883"/>
    </cofactor>
</comment>
<dbReference type="EMBL" id="PXYX01000014">
    <property type="protein sequence ID" value="PSR27265.1"/>
    <property type="molecule type" value="Genomic_DNA"/>
</dbReference>
<evidence type="ECO:0000256" key="3">
    <source>
        <dbReference type="ARBA" id="ARBA00007523"/>
    </source>
</evidence>
<evidence type="ECO:0000256" key="4">
    <source>
        <dbReference type="ARBA" id="ARBA00019901"/>
    </source>
</evidence>
<evidence type="ECO:0000256" key="15">
    <source>
        <dbReference type="RuleBase" id="RU364066"/>
    </source>
</evidence>
<keyword evidence="13 15" id="KW-0520">NAD</keyword>
<comment type="similarity">
    <text evidence="3 15">Belongs to the complex I 51 kDa subunit family.</text>
</comment>
<keyword evidence="5 15" id="KW-0004">4Fe-4S</keyword>
<dbReference type="PANTHER" id="PTHR43578">
    <property type="entry name" value="NADH-QUINONE OXIDOREDUCTASE SUBUNIT F"/>
    <property type="match status" value="1"/>
</dbReference>
<dbReference type="FunFam" id="1.20.1440.230:FF:000001">
    <property type="entry name" value="Mitochondrial NADH dehydrogenase flavoprotein 1"/>
    <property type="match status" value="1"/>
</dbReference>
<dbReference type="NCBIfam" id="NF010120">
    <property type="entry name" value="PRK13596.1"/>
    <property type="match status" value="1"/>
</dbReference>
<dbReference type="EC" id="7.1.1.-" evidence="15"/>
<evidence type="ECO:0000313" key="17">
    <source>
        <dbReference type="EMBL" id="PSR27265.1"/>
    </source>
</evidence>
<dbReference type="GO" id="GO:0008137">
    <property type="term" value="F:NADH dehydrogenase (ubiquinone) activity"/>
    <property type="evidence" value="ECO:0007669"/>
    <property type="project" value="InterPro"/>
</dbReference>
<evidence type="ECO:0000256" key="8">
    <source>
        <dbReference type="ARBA" id="ARBA00022719"/>
    </source>
</evidence>
<dbReference type="InterPro" id="IPR011537">
    <property type="entry name" value="NADH-UbQ_OxRdtase_suF"/>
</dbReference>
<feature type="domain" description="NADH-ubiquinone oxidoreductase 51kDa subunit iron-sulphur binding" evidence="16">
    <location>
        <begin position="327"/>
        <end position="372"/>
    </location>
</feature>
<dbReference type="InterPro" id="IPR001949">
    <property type="entry name" value="NADH-UbQ_OxRdtase_51kDa_CS"/>
</dbReference>
<keyword evidence="10" id="KW-1278">Translocase</keyword>
<keyword evidence="9 15" id="KW-0479">Metal-binding</keyword>
<dbReference type="Gene3D" id="3.40.50.11540">
    <property type="entry name" value="NADH-ubiquinone oxidoreductase 51kDa subunit"/>
    <property type="match status" value="1"/>
</dbReference>
<dbReference type="Gene3D" id="3.10.20.600">
    <property type="match status" value="1"/>
</dbReference>
<dbReference type="Pfam" id="PF10589">
    <property type="entry name" value="NADH_4Fe-4S"/>
    <property type="match status" value="1"/>
</dbReference>
<evidence type="ECO:0000256" key="9">
    <source>
        <dbReference type="ARBA" id="ARBA00022723"/>
    </source>
</evidence>